<gene>
    <name evidence="2" type="ORF">BDP81DRAFT_396270</name>
</gene>
<name>A0AAI9ZMA5_9PEZI</name>
<dbReference type="EMBL" id="JAHMHQ010000015">
    <property type="protein sequence ID" value="KAK1634281.1"/>
    <property type="molecule type" value="Genomic_DNA"/>
</dbReference>
<keyword evidence="3" id="KW-1185">Reference proteome</keyword>
<accession>A0AAI9ZMA5</accession>
<dbReference type="Proteomes" id="UP001243989">
    <property type="component" value="Unassembled WGS sequence"/>
</dbReference>
<evidence type="ECO:0000256" key="1">
    <source>
        <dbReference type="SAM" id="MobiDB-lite"/>
    </source>
</evidence>
<reference evidence="2" key="1">
    <citation type="submission" date="2021-06" db="EMBL/GenBank/DDBJ databases">
        <title>Comparative genomics, transcriptomics and evolutionary studies reveal genomic signatures of adaptation to plant cell wall in hemibiotrophic fungi.</title>
        <authorList>
            <consortium name="DOE Joint Genome Institute"/>
            <person name="Baroncelli R."/>
            <person name="Diaz J.F."/>
            <person name="Benocci T."/>
            <person name="Peng M."/>
            <person name="Battaglia E."/>
            <person name="Haridas S."/>
            <person name="Andreopoulos W."/>
            <person name="Labutti K."/>
            <person name="Pangilinan J."/>
            <person name="Floch G.L."/>
            <person name="Makela M.R."/>
            <person name="Henrissat B."/>
            <person name="Grigoriev I.V."/>
            <person name="Crouch J.A."/>
            <person name="De Vries R.P."/>
            <person name="Sukno S.A."/>
            <person name="Thon M.R."/>
        </authorList>
    </citation>
    <scope>NUCLEOTIDE SEQUENCE</scope>
    <source>
        <strain evidence="2">CBS 102054</strain>
    </source>
</reference>
<feature type="compositionally biased region" description="Basic and acidic residues" evidence="1">
    <location>
        <begin position="9"/>
        <end position="18"/>
    </location>
</feature>
<sequence length="182" mass="20410">MSGSTSITRPKDEAKYGDLSKGPQSGIELEGDMDWSRDDDITSQKNALMEKMRLLRIPRDDQSDLASNTQYSRNSKARRSLRLGSLSSCNIDDDIEEKLWDMEANRLPHGLENNEGFLEATSTPMIPEEITGFGFAQLEYLADRLLCILAIYGLHDQNALSKLERSQRIEGTSQDIAIVSHS</sequence>
<dbReference type="GeneID" id="85473025"/>
<proteinExistence type="predicted"/>
<dbReference type="AlphaFoldDB" id="A0AAI9ZMA5"/>
<organism evidence="2 3">
    <name type="scientific">Colletotrichum phormii</name>
    <dbReference type="NCBI Taxonomy" id="359342"/>
    <lineage>
        <taxon>Eukaryota</taxon>
        <taxon>Fungi</taxon>
        <taxon>Dikarya</taxon>
        <taxon>Ascomycota</taxon>
        <taxon>Pezizomycotina</taxon>
        <taxon>Sordariomycetes</taxon>
        <taxon>Hypocreomycetidae</taxon>
        <taxon>Glomerellales</taxon>
        <taxon>Glomerellaceae</taxon>
        <taxon>Colletotrichum</taxon>
        <taxon>Colletotrichum acutatum species complex</taxon>
    </lineage>
</organism>
<comment type="caution">
    <text evidence="2">The sequence shown here is derived from an EMBL/GenBank/DDBJ whole genome shotgun (WGS) entry which is preliminary data.</text>
</comment>
<dbReference type="RefSeq" id="XP_060442888.1">
    <property type="nucleotide sequence ID" value="XM_060588163.1"/>
</dbReference>
<evidence type="ECO:0000313" key="2">
    <source>
        <dbReference type="EMBL" id="KAK1634281.1"/>
    </source>
</evidence>
<feature type="region of interest" description="Disordered" evidence="1">
    <location>
        <begin position="1"/>
        <end position="42"/>
    </location>
</feature>
<protein>
    <submittedName>
        <fullName evidence="2">Uncharacterized protein</fullName>
    </submittedName>
</protein>
<evidence type="ECO:0000313" key="3">
    <source>
        <dbReference type="Proteomes" id="UP001243989"/>
    </source>
</evidence>